<keyword evidence="13" id="KW-0472">Membrane</keyword>
<organism evidence="17 18">
    <name type="scientific">Purpureocillium lavendulum</name>
    <dbReference type="NCBI Taxonomy" id="1247861"/>
    <lineage>
        <taxon>Eukaryota</taxon>
        <taxon>Fungi</taxon>
        <taxon>Dikarya</taxon>
        <taxon>Ascomycota</taxon>
        <taxon>Pezizomycotina</taxon>
        <taxon>Sordariomycetes</taxon>
        <taxon>Hypocreomycetidae</taxon>
        <taxon>Hypocreales</taxon>
        <taxon>Ophiocordycipitaceae</taxon>
        <taxon>Purpureocillium</taxon>
    </lineage>
</organism>
<dbReference type="InterPro" id="IPR001227">
    <property type="entry name" value="Ac_transferase_dom_sf"/>
</dbReference>
<dbReference type="Pfam" id="PF14765">
    <property type="entry name" value="PS-DH"/>
    <property type="match status" value="1"/>
</dbReference>
<sequence length="2404" mass="262696">MDINDLAARPGSLKLTSFQAIALTLVLTSATYGVALVIYRLYLSPISHVPGPKLTAITGWYETYLDVFKGGQFTFQIEKWHQQYGPIVRITPWEVHIADPEYYEVLFNGKTRYSKIEELRYRFGLHLSSFDTIDHAHHHLRRSAVSPFFARQKVIDFSPRIQEMADRMVARLATEFGGRVKAVNMNEAYAAFVSDAINYYTFAISYNFLDYPEFVTPFTTSIRKLAMSLHTAGHFPWILTIMQAVPESVVQLLNPLMVPVFQFHNEVKNQIVKIMSGENTANKSVRHRTVFHELLQSSLPPEELSVERLKHEAASITGAGIDTTKTTLALATYHILATEKVRERLRAELEEAIPDANAAIPSVPELEKIPYLNAIVQESLRLAFGISQRLSRINPHGPIAYGSYVIPTNVRFSMTSYLQHRDATIFPDPDTFRPERWLGKPTSPSGKPLSRYLVPFGKGPLFRKLDLELYETKRDAVDMAADYFVPIPKEGTNGIQPSSGFFLDEDPAVFDAPFFSVTAKEAAGMDPMQRKLLEVAYEGFENAGVPMDRLAGSDTSVYVGVMTNDYELISQSDIYNLPQNAASGTSRAMLANRISWFFDLHGPSLAMDTACSSSLYAFHLACQSLRLGESKQALVCGANMILHPNFISQLSSMHMLSPDGISHSFDARANGYARGEAISTVVVKRLKDALADGDTIRAVVRGTGVNQDGHTPGITMPSSDAQAALIRSTYAAAGLSYHDTGYFEAHGTGTPLGDPLELAVLSLEKGYIPANAGFESLNPKLRLDEWGLALPLETIPWPTAGLRRSRDLFGNHQTIVSDDDGASSSSDSGLLPFSAYDQAGIKRIASTYVKFVDAVQTQQGSILHDMAYTLATRRTNFAFRTFAVASSLKDLTNSLTSVPTLKRSSKHGSLAFIFTGQGAQWATMGRELLGVPAFEQSVTRSQEYLNSFGCAWDAVELLCEEDSTRLDIPEYCQPICTILQVALVDLLAHWGVKPKGTVGHSSGEIAAAYAAGGISHASAVKIAYYRGLYVEEIQRRLQGRQGAMMAAGISASEAQDLVEKFSTEALVVRVACVNSPSSVTLSGDEEVINKLEETLRQGGKFARKLRVKTAYHSPHMEVVADDFLESMGMLELLPRFQVPMFSSVTEEVLTDPSQLDAAYWVKNMVSPVLFKGAVEALLGHTILNTEGANGKRQRKVPIAKGVSDKLSSELTYTSLLKRKKNAALTALEAAGLLWAIGQPVDLLKVNEDPEIDRTKQKRPRGDLLGPWMEDHVITGTILYPAAGMLIMICGVQFNDTFLSMRPDDLFPGRFQWTIYSIPPGGTWQKHSFGAVTIIYGDSLPEIVADWPVQAKRFTDIAESAVKQIDVPAFYAQLKAVGMEYGQATIAIPDTKATMPLGVELPHHIHPATLDAIFHLIFIALFEGKPMDEPAIPVTVDSIYIATDQLSGAGAKYVGFAQANKTNLREASGDLFVSDESCHKEADLKEERGLRFAEVKFAASSQPAAEQLHDVLVDAQYPLINGADPLTLLAPEDMSAEQIGTFDLVIGDVAGLVHDAPDIRLKHIWDLLHPGGRVALLGRDAEVKGQLNNAGFGKFDLELDGLVVASTHEQPVRSELDFSEIYLIVRPQESEATAAIGTALAKKLAASGLTARTCTLSEAATLGSKAFISLLEYDQPWTISLTSDDLDQFRLLVFGAKYLMWVTRGGIVDSGETSLQFSPTTGLLRTIRTEVPQIVLPHLDLSPSSTRGVAEHADLAITCLRLSTKELYKEKNNEMEFAEYDGRLLIPRVVADLASDLELALHSGQMRFDMGDSANIRDGIWTRDEAIQHESLGESEVEIEIRQVSVDGSELAEASNQFTPKLVREALGHVVRLGCRVSNLSIGDVVVVLVDEADNALRTHAAIQIAKQLDAAAVFVAIDDDSKRSTLIGSYGVHEQHLIQEDDNGLVRTVSKLTVGLETIAAYGRLALVGTNKSARPADISTSLFRRNGTVSRVNVAQIGREKRARLLQMAFGYLRSGRVGPFTPTNVHPVDDLARVFSPGVAGNQGKIVIELKDDALVPVPAPSPALLDLNPGATYLISGGLGALGLTIAKNLALRGARHLVLLSRFGVTTARQEAGDSIFQNMTIEKWDIATRPKILGTRNLHDMMPKDLDFFILLSSMSGIIGNSGQANYCAGNAYEDAVARHRRSLGLAATTLNIGLVTDASHFNESSTFDDYLKKYGHWAPALVTDGEMQVVISRVMREGALAMPDQLLVGIVDDVKRDSRTSWSNDRKFDHRIARAGSSSATASDTGSGTTEANIEDQMRAAKTVREAAVVVENALKTNVAAAMTASPDDIDVERPLHSFGVDSLKAVEVRNWIFRELRCDVSVFDILSPQPLAKLAIRIVARSALTPPEVAAQSLAEG</sequence>
<dbReference type="InterPro" id="IPR018201">
    <property type="entry name" value="Ketoacyl_synth_AS"/>
</dbReference>
<dbReference type="GO" id="GO:0004497">
    <property type="term" value="F:monooxygenase activity"/>
    <property type="evidence" value="ECO:0007669"/>
    <property type="project" value="UniProtKB-KW"/>
</dbReference>
<dbReference type="Gene3D" id="3.40.366.10">
    <property type="entry name" value="Malonyl-Coenzyme A Acyl Carrier Protein, domain 2"/>
    <property type="match status" value="1"/>
</dbReference>
<evidence type="ECO:0000256" key="12">
    <source>
        <dbReference type="SAM" id="MobiDB-lite"/>
    </source>
</evidence>
<comment type="similarity">
    <text evidence="2">Belongs to the cytochrome P450 family.</text>
</comment>
<evidence type="ECO:0000256" key="8">
    <source>
        <dbReference type="ARBA" id="ARBA00023004"/>
    </source>
</evidence>
<dbReference type="InterPro" id="IPR016036">
    <property type="entry name" value="Malonyl_transacylase_ACP-bd"/>
</dbReference>
<dbReference type="GO" id="GO:0030639">
    <property type="term" value="P:polyketide biosynthetic process"/>
    <property type="evidence" value="ECO:0007669"/>
    <property type="project" value="UniProtKB-ARBA"/>
</dbReference>
<evidence type="ECO:0000313" key="18">
    <source>
        <dbReference type="Proteomes" id="UP001163105"/>
    </source>
</evidence>
<dbReference type="InterPro" id="IPR013968">
    <property type="entry name" value="PKS_KR"/>
</dbReference>
<dbReference type="PROSITE" id="PS52019">
    <property type="entry name" value="PKS_MFAS_DH"/>
    <property type="match status" value="1"/>
</dbReference>
<feature type="domain" description="Ketosynthase family 3 (KS3)" evidence="15">
    <location>
        <begin position="450"/>
        <end position="833"/>
    </location>
</feature>
<evidence type="ECO:0000256" key="2">
    <source>
        <dbReference type="ARBA" id="ARBA00010617"/>
    </source>
</evidence>
<evidence type="ECO:0000256" key="13">
    <source>
        <dbReference type="SAM" id="Phobius"/>
    </source>
</evidence>
<evidence type="ECO:0000256" key="7">
    <source>
        <dbReference type="ARBA" id="ARBA00023002"/>
    </source>
</evidence>
<dbReference type="SUPFAM" id="SSF47336">
    <property type="entry name" value="ACP-like"/>
    <property type="match status" value="1"/>
</dbReference>
<dbReference type="GO" id="GO:0004312">
    <property type="term" value="F:fatty acid synthase activity"/>
    <property type="evidence" value="ECO:0007669"/>
    <property type="project" value="TreeGrafter"/>
</dbReference>
<name>A0AB34FX78_9HYPO</name>
<evidence type="ECO:0000256" key="9">
    <source>
        <dbReference type="ARBA" id="ARBA00023033"/>
    </source>
</evidence>
<evidence type="ECO:0000256" key="11">
    <source>
        <dbReference type="PROSITE-ProRule" id="PRU01363"/>
    </source>
</evidence>
<keyword evidence="18" id="KW-1185">Reference proteome</keyword>
<keyword evidence="5" id="KW-0808">Transferase</keyword>
<evidence type="ECO:0000256" key="5">
    <source>
        <dbReference type="ARBA" id="ARBA00022679"/>
    </source>
</evidence>
<dbReference type="Pfam" id="PF08659">
    <property type="entry name" value="KR"/>
    <property type="match status" value="1"/>
</dbReference>
<dbReference type="InterPro" id="IPR014043">
    <property type="entry name" value="Acyl_transferase_dom"/>
</dbReference>
<evidence type="ECO:0000256" key="6">
    <source>
        <dbReference type="ARBA" id="ARBA00022723"/>
    </source>
</evidence>
<keyword evidence="8" id="KW-0408">Iron</keyword>
<dbReference type="InterPro" id="IPR002403">
    <property type="entry name" value="Cyt_P450_E_grp-IV"/>
</dbReference>
<dbReference type="GO" id="GO:0016705">
    <property type="term" value="F:oxidoreductase activity, acting on paired donors, with incorporation or reduction of molecular oxygen"/>
    <property type="evidence" value="ECO:0007669"/>
    <property type="project" value="InterPro"/>
</dbReference>
<accession>A0AB34FX78</accession>
<dbReference type="SUPFAM" id="SSF50129">
    <property type="entry name" value="GroES-like"/>
    <property type="match status" value="1"/>
</dbReference>
<dbReference type="EMBL" id="JAQHRD010000002">
    <property type="protein sequence ID" value="KAJ6443714.1"/>
    <property type="molecule type" value="Genomic_DNA"/>
</dbReference>
<dbReference type="InterPro" id="IPR042104">
    <property type="entry name" value="PKS_dehydratase_sf"/>
</dbReference>
<dbReference type="InterPro" id="IPR056501">
    <property type="entry name" value="NAD-bd_HRPKS_sdrA"/>
</dbReference>
<dbReference type="GO" id="GO:0005506">
    <property type="term" value="F:iron ion binding"/>
    <property type="evidence" value="ECO:0007669"/>
    <property type="project" value="InterPro"/>
</dbReference>
<dbReference type="SUPFAM" id="SSF52151">
    <property type="entry name" value="FabD/lysophospholipase-like"/>
    <property type="match status" value="1"/>
</dbReference>
<dbReference type="PROSITE" id="PS52004">
    <property type="entry name" value="KS3_2"/>
    <property type="match status" value="1"/>
</dbReference>
<keyword evidence="4" id="KW-0597">Phosphoprotein</keyword>
<dbReference type="InterPro" id="IPR036736">
    <property type="entry name" value="ACP-like_sf"/>
</dbReference>
<comment type="caution">
    <text evidence="11">Lacks conserved residue(s) required for the propagation of feature annotation.</text>
</comment>
<keyword evidence="9" id="KW-0503">Monooxygenase</keyword>
<dbReference type="PRINTS" id="PR00465">
    <property type="entry name" value="EP450IV"/>
</dbReference>
<dbReference type="InterPro" id="IPR036291">
    <property type="entry name" value="NAD(P)-bd_dom_sf"/>
</dbReference>
<dbReference type="InterPro" id="IPR050091">
    <property type="entry name" value="PKS_NRPS_Biosynth_Enz"/>
</dbReference>
<dbReference type="InterPro" id="IPR016039">
    <property type="entry name" value="Thiolase-like"/>
</dbReference>
<dbReference type="SUPFAM" id="SSF51735">
    <property type="entry name" value="NAD(P)-binding Rossmann-fold domains"/>
    <property type="match status" value="2"/>
</dbReference>
<dbReference type="InterPro" id="IPR011032">
    <property type="entry name" value="GroES-like_sf"/>
</dbReference>
<dbReference type="InterPro" id="IPR036396">
    <property type="entry name" value="Cyt_P450_sf"/>
</dbReference>
<dbReference type="GO" id="GO:0031177">
    <property type="term" value="F:phosphopantetheine binding"/>
    <property type="evidence" value="ECO:0007669"/>
    <property type="project" value="InterPro"/>
</dbReference>
<feature type="region of interest" description="C-terminal hotdog fold" evidence="11">
    <location>
        <begin position="1361"/>
        <end position="1500"/>
    </location>
</feature>
<dbReference type="PROSITE" id="PS50075">
    <property type="entry name" value="CARRIER"/>
    <property type="match status" value="1"/>
</dbReference>
<dbReference type="CDD" id="cd11062">
    <property type="entry name" value="CYP58-like"/>
    <property type="match status" value="1"/>
</dbReference>
<keyword evidence="6" id="KW-0479">Metal-binding</keyword>
<dbReference type="Pfam" id="PF23114">
    <property type="entry name" value="NAD-bd_HRPKS_sdrA"/>
    <property type="match status" value="1"/>
</dbReference>
<feature type="compositionally biased region" description="Low complexity" evidence="12">
    <location>
        <begin position="2281"/>
        <end position="2296"/>
    </location>
</feature>
<dbReference type="Pfam" id="PF02801">
    <property type="entry name" value="Ketoacyl-synt_C"/>
    <property type="match status" value="1"/>
</dbReference>
<evidence type="ECO:0000259" key="16">
    <source>
        <dbReference type="PROSITE" id="PS52019"/>
    </source>
</evidence>
<dbReference type="Gene3D" id="3.40.50.720">
    <property type="entry name" value="NAD(P)-binding Rossmann-like Domain"/>
    <property type="match status" value="2"/>
</dbReference>
<dbReference type="Pfam" id="PF22621">
    <property type="entry name" value="CurL-like_PKS_C"/>
    <property type="match status" value="1"/>
</dbReference>
<evidence type="ECO:0000313" key="17">
    <source>
        <dbReference type="EMBL" id="KAJ6443714.1"/>
    </source>
</evidence>
<dbReference type="InterPro" id="IPR057326">
    <property type="entry name" value="KR_dom"/>
</dbReference>
<dbReference type="SUPFAM" id="SSF53901">
    <property type="entry name" value="Thiolase-like"/>
    <property type="match status" value="1"/>
</dbReference>
<comment type="cofactor">
    <cofactor evidence="1">
        <name>heme</name>
        <dbReference type="ChEBI" id="CHEBI:30413"/>
    </cofactor>
</comment>
<dbReference type="InterPro" id="IPR014030">
    <property type="entry name" value="Ketoacyl_synth_N"/>
</dbReference>
<dbReference type="GO" id="GO:0004315">
    <property type="term" value="F:3-oxoacyl-[acyl-carrier-protein] synthase activity"/>
    <property type="evidence" value="ECO:0007669"/>
    <property type="project" value="InterPro"/>
</dbReference>
<proteinExistence type="inferred from homology"/>
<evidence type="ECO:0000256" key="10">
    <source>
        <dbReference type="ARBA" id="ARBA00023268"/>
    </source>
</evidence>
<dbReference type="InterPro" id="IPR049900">
    <property type="entry name" value="PKS_mFAS_DH"/>
</dbReference>
<feature type="domain" description="Carrier" evidence="14">
    <location>
        <begin position="2306"/>
        <end position="2389"/>
    </location>
</feature>
<comment type="caution">
    <text evidence="17">The sequence shown here is derived from an EMBL/GenBank/DDBJ whole genome shotgun (WGS) entry which is preliminary data.</text>
</comment>
<dbReference type="PANTHER" id="PTHR43775">
    <property type="entry name" value="FATTY ACID SYNTHASE"/>
    <property type="match status" value="1"/>
</dbReference>
<dbReference type="InterPro" id="IPR020843">
    <property type="entry name" value="ER"/>
</dbReference>
<reference evidence="17" key="1">
    <citation type="submission" date="2023-01" db="EMBL/GenBank/DDBJ databases">
        <title>The growth and conidiation of Purpureocillium lavendulum are regulated by nitrogen source and histone H3K14 acetylation.</title>
        <authorList>
            <person name="Tang P."/>
            <person name="Han J."/>
            <person name="Zhang C."/>
            <person name="Tang P."/>
            <person name="Qi F."/>
            <person name="Zhang K."/>
            <person name="Liang L."/>
        </authorList>
    </citation>
    <scope>NUCLEOTIDE SEQUENCE</scope>
    <source>
        <strain evidence="17">YMF1.00683</strain>
    </source>
</reference>
<evidence type="ECO:0000259" key="15">
    <source>
        <dbReference type="PROSITE" id="PS52004"/>
    </source>
</evidence>
<dbReference type="InterPro" id="IPR014031">
    <property type="entry name" value="Ketoacyl_synth_C"/>
</dbReference>
<keyword evidence="7" id="KW-0560">Oxidoreductase</keyword>
<dbReference type="Gene3D" id="3.90.180.10">
    <property type="entry name" value="Medium-chain alcohol dehydrogenases, catalytic domain"/>
    <property type="match status" value="2"/>
</dbReference>
<dbReference type="PROSITE" id="PS00606">
    <property type="entry name" value="KS3_1"/>
    <property type="match status" value="1"/>
</dbReference>
<evidence type="ECO:0000256" key="4">
    <source>
        <dbReference type="ARBA" id="ARBA00022553"/>
    </source>
</evidence>
<feature type="region of interest" description="Disordered" evidence="12">
    <location>
        <begin position="2279"/>
        <end position="2298"/>
    </location>
</feature>
<dbReference type="InterPro" id="IPR016035">
    <property type="entry name" value="Acyl_Trfase/lysoPLipase"/>
</dbReference>
<dbReference type="CDD" id="cd00833">
    <property type="entry name" value="PKS"/>
    <property type="match status" value="1"/>
</dbReference>
<feature type="region of interest" description="N-terminal hotdog fold" evidence="11">
    <location>
        <begin position="1180"/>
        <end position="1338"/>
    </location>
</feature>
<dbReference type="Proteomes" id="UP001163105">
    <property type="component" value="Unassembled WGS sequence"/>
</dbReference>
<dbReference type="PROSITE" id="PS00012">
    <property type="entry name" value="PHOSPHOPANTETHEINE"/>
    <property type="match status" value="1"/>
</dbReference>
<keyword evidence="10" id="KW-0511">Multifunctional enzyme</keyword>
<dbReference type="Gene3D" id="3.40.47.10">
    <property type="match status" value="2"/>
</dbReference>
<dbReference type="InterPro" id="IPR009081">
    <property type="entry name" value="PP-bd_ACP"/>
</dbReference>
<dbReference type="InterPro" id="IPR006162">
    <property type="entry name" value="Ppantetheine_attach_site"/>
</dbReference>
<dbReference type="SMART" id="SM00825">
    <property type="entry name" value="PKS_KS"/>
    <property type="match status" value="1"/>
</dbReference>
<keyword evidence="3" id="KW-0596">Phosphopantetheine</keyword>
<evidence type="ECO:0000256" key="3">
    <source>
        <dbReference type="ARBA" id="ARBA00022450"/>
    </source>
</evidence>
<dbReference type="Pfam" id="PF00109">
    <property type="entry name" value="ketoacyl-synt"/>
    <property type="match status" value="1"/>
</dbReference>
<dbReference type="PANTHER" id="PTHR43775:SF29">
    <property type="entry name" value="ASPERFURANONE POLYKETIDE SYNTHASE AFOG-RELATED"/>
    <property type="match status" value="1"/>
</dbReference>
<dbReference type="InterPro" id="IPR020806">
    <property type="entry name" value="PKS_PP-bd"/>
</dbReference>
<dbReference type="GO" id="GO:0020037">
    <property type="term" value="F:heme binding"/>
    <property type="evidence" value="ECO:0007669"/>
    <property type="project" value="InterPro"/>
</dbReference>
<dbReference type="SMART" id="SM00829">
    <property type="entry name" value="PKS_ER"/>
    <property type="match status" value="1"/>
</dbReference>
<feature type="transmembrane region" description="Helical" evidence="13">
    <location>
        <begin position="20"/>
        <end position="42"/>
    </location>
</feature>
<keyword evidence="13" id="KW-0812">Transmembrane</keyword>
<dbReference type="InterPro" id="IPR020841">
    <property type="entry name" value="PKS_Beta-ketoAc_synthase_dom"/>
</dbReference>
<dbReference type="Pfam" id="PF00698">
    <property type="entry name" value="Acyl_transf_1"/>
    <property type="match status" value="1"/>
</dbReference>
<dbReference type="Pfam" id="PF00550">
    <property type="entry name" value="PP-binding"/>
    <property type="match status" value="1"/>
</dbReference>
<protein>
    <submittedName>
        <fullName evidence="17">Polyketide synthase</fullName>
    </submittedName>
</protein>
<dbReference type="GO" id="GO:0006633">
    <property type="term" value="P:fatty acid biosynthetic process"/>
    <property type="evidence" value="ECO:0007669"/>
    <property type="project" value="InterPro"/>
</dbReference>
<keyword evidence="13" id="KW-1133">Transmembrane helix</keyword>
<evidence type="ECO:0000259" key="14">
    <source>
        <dbReference type="PROSITE" id="PS50075"/>
    </source>
</evidence>
<dbReference type="SMART" id="SM00822">
    <property type="entry name" value="PKS_KR"/>
    <property type="match status" value="1"/>
</dbReference>
<dbReference type="InterPro" id="IPR001128">
    <property type="entry name" value="Cyt_P450"/>
</dbReference>
<dbReference type="InterPro" id="IPR049551">
    <property type="entry name" value="PKS_DH_C"/>
</dbReference>
<dbReference type="Gene3D" id="1.10.630.10">
    <property type="entry name" value="Cytochrome P450"/>
    <property type="match status" value="1"/>
</dbReference>
<dbReference type="SUPFAM" id="SSF55048">
    <property type="entry name" value="Probable ACP-binding domain of malonyl-CoA ACP transacylase"/>
    <property type="match status" value="1"/>
</dbReference>
<dbReference type="SUPFAM" id="SSF48264">
    <property type="entry name" value="Cytochrome P450"/>
    <property type="match status" value="1"/>
</dbReference>
<dbReference type="SMART" id="SM00827">
    <property type="entry name" value="PKS_AT"/>
    <property type="match status" value="1"/>
</dbReference>
<dbReference type="Gene3D" id="3.10.129.110">
    <property type="entry name" value="Polyketide synthase dehydratase"/>
    <property type="match status" value="1"/>
</dbReference>
<feature type="domain" description="PKS/mFAS DH" evidence="16">
    <location>
        <begin position="1180"/>
        <end position="1500"/>
    </location>
</feature>
<dbReference type="Pfam" id="PF00067">
    <property type="entry name" value="p450"/>
    <property type="match status" value="1"/>
</dbReference>
<gene>
    <name evidence="17" type="ORF">O9K51_02099</name>
</gene>
<dbReference type="Gene3D" id="1.10.1200.10">
    <property type="entry name" value="ACP-like"/>
    <property type="match status" value="1"/>
</dbReference>
<evidence type="ECO:0000256" key="1">
    <source>
        <dbReference type="ARBA" id="ARBA00001971"/>
    </source>
</evidence>
<dbReference type="SMART" id="SM00823">
    <property type="entry name" value="PKS_PP"/>
    <property type="match status" value="1"/>
</dbReference>